<proteinExistence type="predicted"/>
<feature type="transmembrane region" description="Helical" evidence="1">
    <location>
        <begin position="104"/>
        <end position="130"/>
    </location>
</feature>
<keyword evidence="1" id="KW-1133">Transmembrane helix</keyword>
<feature type="transmembrane region" description="Helical" evidence="1">
    <location>
        <begin position="136"/>
        <end position="155"/>
    </location>
</feature>
<dbReference type="Pfam" id="PF07456">
    <property type="entry name" value="Hpre_diP_synt_I"/>
    <property type="match status" value="1"/>
</dbReference>
<reference evidence="2" key="1">
    <citation type="submission" date="2019-08" db="EMBL/GenBank/DDBJ databases">
        <authorList>
            <person name="Kucharzyk K."/>
            <person name="Murdoch R.W."/>
            <person name="Higgins S."/>
            <person name="Loffler F."/>
        </authorList>
    </citation>
    <scope>NUCLEOTIDE SEQUENCE</scope>
</reference>
<dbReference type="InterPro" id="IPR014535">
    <property type="entry name" value="Hpre_diP_synt_I"/>
</dbReference>
<protein>
    <recommendedName>
        <fullName evidence="3">Heptaprenyl diphosphate synthase component I</fullName>
    </recommendedName>
</protein>
<dbReference type="Gene3D" id="1.10.1760.20">
    <property type="match status" value="1"/>
</dbReference>
<dbReference type="EMBL" id="VSSQ01025941">
    <property type="protein sequence ID" value="MPM74400.1"/>
    <property type="molecule type" value="Genomic_DNA"/>
</dbReference>
<evidence type="ECO:0008006" key="3">
    <source>
        <dbReference type="Google" id="ProtNLM"/>
    </source>
</evidence>
<dbReference type="InterPro" id="IPR010898">
    <property type="entry name" value="Hpre_diP_synth_I"/>
</dbReference>
<comment type="caution">
    <text evidence="2">The sequence shown here is derived from an EMBL/GenBank/DDBJ whole genome shotgun (WGS) entry which is preliminary data.</text>
</comment>
<dbReference type="AlphaFoldDB" id="A0A645CBV1"/>
<accession>A0A645CBV1</accession>
<organism evidence="2">
    <name type="scientific">bioreactor metagenome</name>
    <dbReference type="NCBI Taxonomy" id="1076179"/>
    <lineage>
        <taxon>unclassified sequences</taxon>
        <taxon>metagenomes</taxon>
        <taxon>ecological metagenomes</taxon>
    </lineage>
</organism>
<evidence type="ECO:0000256" key="1">
    <source>
        <dbReference type="SAM" id="Phobius"/>
    </source>
</evidence>
<sequence>MKANSPGTRVALLGMLTSLALIFSSVEVLIPFNIGIPGIKLGIANLVVLVALYLWSERSALLVNLARILLAGLLFGTGMTLAYSLCGGMLSLAAMAAAKRWGGLGLVGVSVLGGVFHNVGQLAVAVLLLGNLRISYYLPVLLVAGMITGVVIGLVSQRILALLERIGPLSGRK</sequence>
<gene>
    <name evidence="2" type="ORF">SDC9_121388</name>
</gene>
<evidence type="ECO:0000313" key="2">
    <source>
        <dbReference type="EMBL" id="MPM74400.1"/>
    </source>
</evidence>
<feature type="transmembrane region" description="Helical" evidence="1">
    <location>
        <begin position="68"/>
        <end position="92"/>
    </location>
</feature>
<feature type="transmembrane region" description="Helical" evidence="1">
    <location>
        <begin position="39"/>
        <end position="56"/>
    </location>
</feature>
<feature type="transmembrane region" description="Helical" evidence="1">
    <location>
        <begin position="12"/>
        <end position="32"/>
    </location>
</feature>
<dbReference type="PIRSF" id="PIRSF027391">
    <property type="entry name" value="Hpre_diP_synt_I"/>
    <property type="match status" value="1"/>
</dbReference>
<keyword evidence="1" id="KW-0812">Transmembrane</keyword>
<keyword evidence="1" id="KW-0472">Membrane</keyword>
<name>A0A645CBV1_9ZZZZ</name>